<evidence type="ECO:0000313" key="1">
    <source>
        <dbReference type="EMBL" id="HIX54305.1"/>
    </source>
</evidence>
<dbReference type="NCBIfam" id="NF047593">
    <property type="entry name" value="IS66_ISAeme5_TnpA"/>
    <property type="match status" value="1"/>
</dbReference>
<reference evidence="1" key="1">
    <citation type="journal article" date="2021" name="PeerJ">
        <title>Extensive microbial diversity within the chicken gut microbiome revealed by metagenomics and culture.</title>
        <authorList>
            <person name="Gilroy R."/>
            <person name="Ravi A."/>
            <person name="Getino M."/>
            <person name="Pursley I."/>
            <person name="Horton D.L."/>
            <person name="Alikhan N.F."/>
            <person name="Baker D."/>
            <person name="Gharbi K."/>
            <person name="Hall N."/>
            <person name="Watson M."/>
            <person name="Adriaenssens E.M."/>
            <person name="Foster-Nyarko E."/>
            <person name="Jarju S."/>
            <person name="Secka A."/>
            <person name="Antonio M."/>
            <person name="Oren A."/>
            <person name="Chaudhuri R.R."/>
            <person name="La Ragione R."/>
            <person name="Hildebrand F."/>
            <person name="Pallen M.J."/>
        </authorList>
    </citation>
    <scope>NUCLEOTIDE SEQUENCE</scope>
    <source>
        <strain evidence="1">1719</strain>
    </source>
</reference>
<comment type="caution">
    <text evidence="1">The sequence shown here is derived from an EMBL/GenBank/DDBJ whole genome shotgun (WGS) entry which is preliminary data.</text>
</comment>
<dbReference type="AlphaFoldDB" id="A0A9D1W7Z9"/>
<name>A0A9D1W7Z9_9SPHI</name>
<dbReference type="Proteomes" id="UP000824156">
    <property type="component" value="Unassembled WGS sequence"/>
</dbReference>
<reference evidence="1" key="2">
    <citation type="submission" date="2021-04" db="EMBL/GenBank/DDBJ databases">
        <authorList>
            <person name="Gilroy R."/>
        </authorList>
    </citation>
    <scope>NUCLEOTIDE SEQUENCE</scope>
    <source>
        <strain evidence="1">1719</strain>
    </source>
</reference>
<sequence>MNLTEKRQYMFSLIDQWKKSGLSQRKFSKIHGVDYRQLNYWIRAKAKTESSGSFIPLHPSTDDQSPNKIEVVFPNGVIVRTTFDRGIIQQLLSLS</sequence>
<evidence type="ECO:0008006" key="3">
    <source>
        <dbReference type="Google" id="ProtNLM"/>
    </source>
</evidence>
<dbReference type="EMBL" id="DXEZ01000130">
    <property type="protein sequence ID" value="HIX54305.1"/>
    <property type="molecule type" value="Genomic_DNA"/>
</dbReference>
<organism evidence="1 2">
    <name type="scientific">Candidatus Sphingobacterium stercoripullorum</name>
    <dbReference type="NCBI Taxonomy" id="2838759"/>
    <lineage>
        <taxon>Bacteria</taxon>
        <taxon>Pseudomonadati</taxon>
        <taxon>Bacteroidota</taxon>
        <taxon>Sphingobacteriia</taxon>
        <taxon>Sphingobacteriales</taxon>
        <taxon>Sphingobacteriaceae</taxon>
        <taxon>Sphingobacterium</taxon>
    </lineage>
</organism>
<proteinExistence type="predicted"/>
<evidence type="ECO:0000313" key="2">
    <source>
        <dbReference type="Proteomes" id="UP000824156"/>
    </source>
</evidence>
<accession>A0A9D1W7Z9</accession>
<gene>
    <name evidence="1" type="ORF">H9853_04715</name>
</gene>
<protein>
    <recommendedName>
        <fullName evidence="3">Transposase</fullName>
    </recommendedName>
</protein>